<reference evidence="1" key="1">
    <citation type="journal article" date="2023" name="bioRxiv">
        <title>Improved chromosome-level genome assembly for marigold (Tagetes erecta).</title>
        <authorList>
            <person name="Jiang F."/>
            <person name="Yuan L."/>
            <person name="Wang S."/>
            <person name="Wang H."/>
            <person name="Xu D."/>
            <person name="Wang A."/>
            <person name="Fan W."/>
        </authorList>
    </citation>
    <scope>NUCLEOTIDE SEQUENCE</scope>
    <source>
        <strain evidence="1">WSJ</strain>
        <tissue evidence="1">Leaf</tissue>
    </source>
</reference>
<dbReference type="InterPro" id="IPR036691">
    <property type="entry name" value="Endo/exonu/phosph_ase_sf"/>
</dbReference>
<evidence type="ECO:0008006" key="3">
    <source>
        <dbReference type="Google" id="ProtNLM"/>
    </source>
</evidence>
<dbReference type="AlphaFoldDB" id="A0AAD8JSN8"/>
<keyword evidence="2" id="KW-1185">Reference proteome</keyword>
<dbReference type="PANTHER" id="PTHR33710:SF71">
    <property type="entry name" value="ENDONUCLEASE_EXONUCLEASE_PHOSPHATASE DOMAIN-CONTAINING PROTEIN"/>
    <property type="match status" value="1"/>
</dbReference>
<dbReference type="PANTHER" id="PTHR33710">
    <property type="entry name" value="BNAC02G09200D PROTEIN"/>
    <property type="match status" value="1"/>
</dbReference>
<organism evidence="1 2">
    <name type="scientific">Tagetes erecta</name>
    <name type="common">African marigold</name>
    <dbReference type="NCBI Taxonomy" id="13708"/>
    <lineage>
        <taxon>Eukaryota</taxon>
        <taxon>Viridiplantae</taxon>
        <taxon>Streptophyta</taxon>
        <taxon>Embryophyta</taxon>
        <taxon>Tracheophyta</taxon>
        <taxon>Spermatophyta</taxon>
        <taxon>Magnoliopsida</taxon>
        <taxon>eudicotyledons</taxon>
        <taxon>Gunneridae</taxon>
        <taxon>Pentapetalae</taxon>
        <taxon>asterids</taxon>
        <taxon>campanulids</taxon>
        <taxon>Asterales</taxon>
        <taxon>Asteraceae</taxon>
        <taxon>Asteroideae</taxon>
        <taxon>Heliantheae alliance</taxon>
        <taxon>Tageteae</taxon>
        <taxon>Tagetes</taxon>
    </lineage>
</organism>
<name>A0AAD8JSN8_TARER</name>
<dbReference type="Proteomes" id="UP001229421">
    <property type="component" value="Unassembled WGS sequence"/>
</dbReference>
<gene>
    <name evidence="1" type="ORF">QVD17_39579</name>
</gene>
<protein>
    <recommendedName>
        <fullName evidence="3">RNA-directed DNA polymerase, eukaryota, Reverse transcriptase zinc-binding domain protein</fullName>
    </recommendedName>
</protein>
<evidence type="ECO:0000313" key="2">
    <source>
        <dbReference type="Proteomes" id="UP001229421"/>
    </source>
</evidence>
<evidence type="ECO:0000313" key="1">
    <source>
        <dbReference type="EMBL" id="KAK1407951.1"/>
    </source>
</evidence>
<sequence length="334" mass="37899">MMEKNSLAAKVINIDGVPRRGILRKHGADGMCNVKDVNKEPSSKSDKQGIEGDAAMLMTDGIEAGLSKGSSNEMVKKLNDSGDVDDVGKRSYADQLLENGKSSSNADKSMGTSSIDTAMRDFKECMDDIEMMDINRTGLHFTWNQKPRKGVGICNKIDCIMGNIEFMSEFSTATAIFQPYRISDHTPCVLKLPCINRKKPQPFKFPNFLLFKPGFYEMVKSHWVHQIEGVHQFKVVKKLRMLKHPIRTFFQVQGNLHNNVKMWRNRLDAIQRAIDLDPTNAHLCEESRCLMQFNQASLDEERFLKQKAKIHWLAVGDANNSFFHNSLKCKNHGN</sequence>
<accession>A0AAD8JSN8</accession>
<dbReference type="Gene3D" id="3.60.10.10">
    <property type="entry name" value="Endonuclease/exonuclease/phosphatase"/>
    <property type="match status" value="1"/>
</dbReference>
<proteinExistence type="predicted"/>
<dbReference type="EMBL" id="JAUHHV010000011">
    <property type="protein sequence ID" value="KAK1407951.1"/>
    <property type="molecule type" value="Genomic_DNA"/>
</dbReference>
<dbReference type="SUPFAM" id="SSF56219">
    <property type="entry name" value="DNase I-like"/>
    <property type="match status" value="1"/>
</dbReference>
<comment type="caution">
    <text evidence="1">The sequence shown here is derived from an EMBL/GenBank/DDBJ whole genome shotgun (WGS) entry which is preliminary data.</text>
</comment>